<dbReference type="AlphaFoldDB" id="A0A0G4K544"/>
<sequence length="61" mass="7276">MKKKLEDMGKKYGKSVSFNVNNETYLSMLKIAYELNLSFSEYIRKCIQSFVRKIFLMNIIK</sequence>
<gene>
    <name evidence="1" type="ORF">BRSU_0679</name>
</gene>
<evidence type="ECO:0000313" key="1">
    <source>
        <dbReference type="EMBL" id="CRF32258.1"/>
    </source>
</evidence>
<protein>
    <recommendedName>
        <fullName evidence="3">Ribbon-helix-helix protein CopG domain-containing protein</fullName>
    </recommendedName>
</protein>
<accession>A0A0G4K544</accession>
<dbReference type="EMBL" id="CVLB01000001">
    <property type="protein sequence ID" value="CRF32258.1"/>
    <property type="molecule type" value="Genomic_DNA"/>
</dbReference>
<evidence type="ECO:0000313" key="2">
    <source>
        <dbReference type="Proteomes" id="UP000043763"/>
    </source>
</evidence>
<reference evidence="2" key="1">
    <citation type="submission" date="2015-04" db="EMBL/GenBank/DDBJ databases">
        <authorList>
            <person name="Mushtaq Mamoona"/>
        </authorList>
    </citation>
    <scope>NUCLEOTIDE SEQUENCE [LARGE SCALE GENOMIC DNA]</scope>
    <source>
        <strain evidence="2">AN4859/03</strain>
    </source>
</reference>
<dbReference type="RefSeq" id="WP_048593784.1">
    <property type="nucleotide sequence ID" value="NZ_CVLB01000001.1"/>
</dbReference>
<proteinExistence type="predicted"/>
<organism evidence="1 2">
    <name type="scientific">Brachyspira suanatina</name>
    <dbReference type="NCBI Taxonomy" id="381802"/>
    <lineage>
        <taxon>Bacteria</taxon>
        <taxon>Pseudomonadati</taxon>
        <taxon>Spirochaetota</taxon>
        <taxon>Spirochaetia</taxon>
        <taxon>Brachyspirales</taxon>
        <taxon>Brachyspiraceae</taxon>
        <taxon>Brachyspira</taxon>
    </lineage>
</organism>
<dbReference type="Proteomes" id="UP000043763">
    <property type="component" value="Unassembled WGS sequence"/>
</dbReference>
<evidence type="ECO:0008006" key="3">
    <source>
        <dbReference type="Google" id="ProtNLM"/>
    </source>
</evidence>
<keyword evidence="2" id="KW-1185">Reference proteome</keyword>
<name>A0A0G4K544_9SPIR</name>